<feature type="compositionally biased region" description="Polar residues" evidence="9">
    <location>
        <begin position="667"/>
        <end position="677"/>
    </location>
</feature>
<protein>
    <recommendedName>
        <fullName evidence="8">E3 ubiquitin-protein ligase CBL</fullName>
        <ecNumber evidence="8">2.3.2.27</ecNumber>
    </recommendedName>
</protein>
<feature type="region of interest" description="Disordered" evidence="9">
    <location>
        <begin position="642"/>
        <end position="678"/>
    </location>
</feature>
<dbReference type="Proteomes" id="UP000515131">
    <property type="component" value="Unplaced"/>
</dbReference>
<dbReference type="Gene3D" id="1.10.8.10">
    <property type="entry name" value="DNA helicase RuvA subunit, C-terminal domain"/>
    <property type="match status" value="1"/>
</dbReference>
<dbReference type="Gene3D" id="3.30.40.10">
    <property type="entry name" value="Zinc/RING finger domain, C3HC4 (zinc finger)"/>
    <property type="match status" value="1"/>
</dbReference>
<dbReference type="GO" id="GO:0045121">
    <property type="term" value="C:membrane raft"/>
    <property type="evidence" value="ECO:0007669"/>
    <property type="project" value="TreeGrafter"/>
</dbReference>
<dbReference type="CTD" id="868"/>
<dbReference type="GO" id="GO:0023051">
    <property type="term" value="P:regulation of signaling"/>
    <property type="evidence" value="ECO:0007669"/>
    <property type="project" value="InterPro"/>
</dbReference>
<dbReference type="EC" id="2.3.2.27" evidence="8"/>
<dbReference type="SUPFAM" id="SSF57850">
    <property type="entry name" value="RING/U-box"/>
    <property type="match status" value="1"/>
</dbReference>
<dbReference type="FunFam" id="1.10.8.10:FF:000037">
    <property type="entry name" value="E3 ubiquitin-protein ligase CBL-B isoform B"/>
    <property type="match status" value="1"/>
</dbReference>
<dbReference type="Gene3D" id="3.30.505.10">
    <property type="entry name" value="SH2 domain"/>
    <property type="match status" value="1"/>
</dbReference>
<dbReference type="SUPFAM" id="SSF47668">
    <property type="entry name" value="N-terminal domain of cbl (N-cbl)"/>
    <property type="match status" value="1"/>
</dbReference>
<dbReference type="InterPro" id="IPR024162">
    <property type="entry name" value="Adaptor_Cbl"/>
</dbReference>
<comment type="catalytic activity">
    <reaction evidence="1 8">
        <text>S-ubiquitinyl-[E2 ubiquitin-conjugating enzyme]-L-cysteine + [acceptor protein]-L-lysine = [E2 ubiquitin-conjugating enzyme]-L-cysteine + N(6)-ubiquitinyl-[acceptor protein]-L-lysine.</text>
        <dbReference type="EC" id="2.3.2.27"/>
    </reaction>
</comment>
<evidence type="ECO:0000256" key="1">
    <source>
        <dbReference type="ARBA" id="ARBA00000900"/>
    </source>
</evidence>
<dbReference type="SUPFAM" id="SSF47473">
    <property type="entry name" value="EF-hand"/>
    <property type="match status" value="1"/>
</dbReference>
<dbReference type="PROSITE" id="PS50030">
    <property type="entry name" value="UBA"/>
    <property type="match status" value="1"/>
</dbReference>
<evidence type="ECO:0000259" key="12">
    <source>
        <dbReference type="PROSITE" id="PS51506"/>
    </source>
</evidence>
<dbReference type="GO" id="GO:0005886">
    <property type="term" value="C:plasma membrane"/>
    <property type="evidence" value="ECO:0007669"/>
    <property type="project" value="TreeGrafter"/>
</dbReference>
<dbReference type="InterPro" id="IPR014742">
    <property type="entry name" value="Adaptor_Cbl_SH2-like"/>
</dbReference>
<feature type="compositionally biased region" description="Pro residues" evidence="9">
    <location>
        <begin position="495"/>
        <end position="518"/>
    </location>
</feature>
<feature type="domain" description="RING-type" evidence="11">
    <location>
        <begin position="324"/>
        <end position="363"/>
    </location>
</feature>
<keyword evidence="5 8" id="KW-0862">Zinc</keyword>
<dbReference type="GO" id="GO:0016567">
    <property type="term" value="P:protein ubiquitination"/>
    <property type="evidence" value="ECO:0007669"/>
    <property type="project" value="UniProtKB-UniPathway"/>
</dbReference>
<dbReference type="CDD" id="cd09920">
    <property type="entry name" value="SH2_Cbl-b_TKB"/>
    <property type="match status" value="1"/>
</dbReference>
<dbReference type="FunFam" id="3.30.505.10:FF:000154">
    <property type="entry name" value="E3 ubiquitin-protein ligase CBL"/>
    <property type="match status" value="1"/>
</dbReference>
<evidence type="ECO:0000256" key="4">
    <source>
        <dbReference type="ARBA" id="ARBA00022771"/>
    </source>
</evidence>
<comment type="domain">
    <text evidence="8">The N-terminus is composed of the phosphotyrosine binding (PTB) domain, a short linker region and the RING-type zinc finger. The PTB domain, which is also called TKB (tyrosine kinase binding) domain, is composed of three different subdomains: a four-helix bundle (4H), a calcium-binding EF hand and a divergent SH2 domain.</text>
</comment>
<evidence type="ECO:0000313" key="13">
    <source>
        <dbReference type="Proteomes" id="UP000515131"/>
    </source>
</evidence>
<evidence type="ECO:0000256" key="3">
    <source>
        <dbReference type="ARBA" id="ARBA00022723"/>
    </source>
</evidence>
<dbReference type="SUPFAM" id="SSF55550">
    <property type="entry name" value="SH2 domain"/>
    <property type="match status" value="1"/>
</dbReference>
<organism evidence="13 14">
    <name type="scientific">Puma concolor</name>
    <name type="common">Mountain lion</name>
    <name type="synonym">Felis concolor</name>
    <dbReference type="NCBI Taxonomy" id="9696"/>
    <lineage>
        <taxon>Eukaryota</taxon>
        <taxon>Metazoa</taxon>
        <taxon>Chordata</taxon>
        <taxon>Craniata</taxon>
        <taxon>Vertebrata</taxon>
        <taxon>Euteleostomi</taxon>
        <taxon>Mammalia</taxon>
        <taxon>Eutheria</taxon>
        <taxon>Laurasiatheria</taxon>
        <taxon>Carnivora</taxon>
        <taxon>Feliformia</taxon>
        <taxon>Felidae</taxon>
        <taxon>Felinae</taxon>
        <taxon>Puma</taxon>
    </lineage>
</organism>
<feature type="compositionally biased region" description="Pro residues" evidence="9">
    <location>
        <begin position="728"/>
        <end position="737"/>
    </location>
</feature>
<dbReference type="PROSITE" id="PS50089">
    <property type="entry name" value="ZF_RING_2"/>
    <property type="match status" value="1"/>
</dbReference>
<feature type="compositionally biased region" description="Basic residues" evidence="9">
    <location>
        <begin position="815"/>
        <end position="831"/>
    </location>
</feature>
<dbReference type="InterPro" id="IPR015940">
    <property type="entry name" value="UBA"/>
</dbReference>
<evidence type="ECO:0000313" key="14">
    <source>
        <dbReference type="RefSeq" id="XP_025769953.1"/>
    </source>
</evidence>
<dbReference type="InterPro" id="IPR036860">
    <property type="entry name" value="SH2_dom_sf"/>
</dbReference>
<dbReference type="UniPathway" id="UPA00143"/>
<dbReference type="GO" id="GO:0008270">
    <property type="term" value="F:zinc ion binding"/>
    <property type="evidence" value="ECO:0007669"/>
    <property type="project" value="UniProtKB-KW"/>
</dbReference>
<dbReference type="InterPro" id="IPR018957">
    <property type="entry name" value="Znf_C3HC4_RING-type"/>
</dbReference>
<evidence type="ECO:0000256" key="6">
    <source>
        <dbReference type="ARBA" id="ARBA00065060"/>
    </source>
</evidence>
<accession>A0A6P6H339</accession>
<dbReference type="GO" id="GO:0030971">
    <property type="term" value="F:receptor tyrosine kinase binding"/>
    <property type="evidence" value="ECO:0007669"/>
    <property type="project" value="TreeGrafter"/>
</dbReference>
<dbReference type="InterPro" id="IPR001841">
    <property type="entry name" value="Znf_RING"/>
</dbReference>
<dbReference type="SMART" id="SM00165">
    <property type="entry name" value="UBA"/>
    <property type="match status" value="1"/>
</dbReference>
<dbReference type="Pfam" id="PF02762">
    <property type="entry name" value="Cbl_N3"/>
    <property type="match status" value="1"/>
</dbReference>
<dbReference type="FunFam" id="1.10.238.10:FF:000022">
    <property type="entry name" value="E3 ubiquitin-protein ligase CBL"/>
    <property type="match status" value="1"/>
</dbReference>
<proteinExistence type="predicted"/>
<evidence type="ECO:0000256" key="8">
    <source>
        <dbReference type="RuleBase" id="RU367001"/>
    </source>
</evidence>
<feature type="region of interest" description="Disordered" evidence="9">
    <location>
        <begin position="722"/>
        <end position="838"/>
    </location>
</feature>
<evidence type="ECO:0000256" key="9">
    <source>
        <dbReference type="SAM" id="MobiDB-lite"/>
    </source>
</evidence>
<dbReference type="PROSITE" id="PS51506">
    <property type="entry name" value="CBL_PTB"/>
    <property type="match status" value="1"/>
</dbReference>
<keyword evidence="13" id="KW-1185">Reference proteome</keyword>
<keyword evidence="8" id="KW-0808">Transferase</keyword>
<evidence type="ECO:0000256" key="5">
    <source>
        <dbReference type="ARBA" id="ARBA00022833"/>
    </source>
</evidence>
<sequence>MANSMNGRNPGGRGGNPRKGRILGIIDAIQDAVGPPKQAAADRRTVEKTWKLMDKVVRLCQNPKLQLKNSPPYILDILPDTYQHLRLILSKYDDNQKLAQLSENEYFKIYIDSLMKKSKRAIRLFKEGKERMYEEQSQDRTIVPWKVFRQCLHEVHQISSGLEAMALKSTIDLTCNDYISVFEFDIFTRLFQPWGSILRNWNFLAVTHPGYMAFLTYDEVKARLQKYSTKPGSYIFRLSCTRLGQWAIGYVTGDGNILQTIPHNKPLFQALIDGSREGFYLYPDGRSYNPDLTGLCEPTPHDHIKVTQEQYELYCEMGSTFQLCKICAENDKDVKIEPCGHLMCTSCLTAWQESDGQGCPFCRCEIKGTEPIIVDPFDPRDEGSRCCSIIDPFGVPMLDLDDDDDREESLMMNRLANVRKCTDRQNSPVTSPGSSPLAQRRKPHPDPLQIPHLSLPPVPPRLDLIQKGIVRSPCGSPTGSPKSSPCMVRKQDKPLPAPPPPLRDPPPPPPERPPPIPPDNRLSRHFHHVESVPSRDQPMPLEAWCPRDVFGSNQSVVGCRLLGDGSPKPGITASSNVNGRHSRVGSDPVLMRKHRRHDLPLEGAKVFSNGHLGSEEYDVPPRLSPPPPAAALLPSIKCTGPLANSLSEKTRDPVEEDDDEYKVPSSHPVSLNSQPSHCHNVKPPLRSCDNGHCILNGTHGTSSEMKKPNIPELGIYLKGEDAFDALPPSLPPPPPPARHSLIEHSKPPGSNSRPSSGQDLFLLPSDPFLDPASGQVPLPPARRLPGENVKANRASQDYDPLPSSSDGSQAPARPPKPRPRRTAPEIHHRKPHGPEAALENVDAKIAKLMGEGYAFEEVKRALEIAQNNVEVARSILREFAFPPPVSPRLNL</sequence>
<feature type="compositionally biased region" description="Low complexity" evidence="9">
    <location>
        <begin position="759"/>
        <end position="771"/>
    </location>
</feature>
<dbReference type="InterPro" id="IPR003153">
    <property type="entry name" value="Adaptor_Cbl_N_hlx"/>
</dbReference>
<dbReference type="Pfam" id="PF00097">
    <property type="entry name" value="zf-C3HC4"/>
    <property type="match status" value="1"/>
</dbReference>
<dbReference type="SMART" id="SM00184">
    <property type="entry name" value="RING"/>
    <property type="match status" value="1"/>
</dbReference>
<keyword evidence="4 7" id="KW-0863">Zinc-finger</keyword>
<gene>
    <name evidence="14" type="primary">CBLB</name>
</gene>
<dbReference type="GO" id="GO:0017124">
    <property type="term" value="F:SH3 domain binding"/>
    <property type="evidence" value="ECO:0007669"/>
    <property type="project" value="TreeGrafter"/>
</dbReference>
<dbReference type="GO" id="GO:0005737">
    <property type="term" value="C:cytoplasm"/>
    <property type="evidence" value="ECO:0007669"/>
    <property type="project" value="UniProtKB-SubCell"/>
</dbReference>
<dbReference type="AlphaFoldDB" id="A0A6P6H339"/>
<dbReference type="FunFam" id="3.30.40.10:FF:000015">
    <property type="entry name" value="E3 ubiquitin-protein ligase CBL"/>
    <property type="match status" value="1"/>
</dbReference>
<evidence type="ECO:0000256" key="7">
    <source>
        <dbReference type="PROSITE-ProRule" id="PRU00175"/>
    </source>
</evidence>
<comment type="function">
    <text evidence="8">E3 ubiquitin-protein ligase which accepts ubiquitin from specific E2 ubiquitin-conjugating enzymes, and transfers it to substrates, generally promoting their degradation by the proteasome.</text>
</comment>
<dbReference type="GeneID" id="112850503"/>
<dbReference type="PANTHER" id="PTHR23007">
    <property type="entry name" value="CBL"/>
    <property type="match status" value="1"/>
</dbReference>
<dbReference type="InterPro" id="IPR039520">
    <property type="entry name" value="CBL-B_RING-HC"/>
</dbReference>
<dbReference type="InterPro" id="IPR011992">
    <property type="entry name" value="EF-hand-dom_pair"/>
</dbReference>
<dbReference type="GO" id="GO:0005509">
    <property type="term" value="F:calcium ion binding"/>
    <property type="evidence" value="ECO:0007669"/>
    <property type="project" value="UniProtKB-UniRule"/>
</dbReference>
<evidence type="ECO:0000256" key="2">
    <source>
        <dbReference type="ARBA" id="ARBA00004906"/>
    </source>
</evidence>
<dbReference type="CDD" id="cd16709">
    <property type="entry name" value="RING-HC_Cbl-b"/>
    <property type="match status" value="1"/>
</dbReference>
<evidence type="ECO:0000259" key="11">
    <source>
        <dbReference type="PROSITE" id="PS50089"/>
    </source>
</evidence>
<dbReference type="Gene3D" id="1.20.930.20">
    <property type="entry name" value="Adaptor protein Cbl, N-terminal domain"/>
    <property type="match status" value="1"/>
</dbReference>
<dbReference type="CDD" id="cd14392">
    <property type="entry name" value="UBA_Cbl-b"/>
    <property type="match status" value="1"/>
</dbReference>
<name>A0A6P6H339_PUMCO</name>
<dbReference type="PANTHER" id="PTHR23007:SF3">
    <property type="entry name" value="E3 UBIQUITIN-PROTEIN LIGASE CBL-B"/>
    <property type="match status" value="1"/>
</dbReference>
<keyword evidence="3 8" id="KW-0479">Metal-binding</keyword>
<keyword evidence="8" id="KW-0106">Calcium</keyword>
<dbReference type="GO" id="GO:0061630">
    <property type="term" value="F:ubiquitin protein ligase activity"/>
    <property type="evidence" value="ECO:0007669"/>
    <property type="project" value="UniProtKB-EC"/>
</dbReference>
<dbReference type="InterPro" id="IPR013083">
    <property type="entry name" value="Znf_RING/FYVE/PHD"/>
</dbReference>
<dbReference type="InterPro" id="IPR036537">
    <property type="entry name" value="Adaptor_Cbl_N_dom_sf"/>
</dbReference>
<feature type="domain" description="UBA" evidence="10">
    <location>
        <begin position="840"/>
        <end position="879"/>
    </location>
</feature>
<comment type="subunit">
    <text evidence="6">Interacts with SH3 domain-containing proteins LCK, CRK and SORBS1. Interacts with LCP2 and ZAP70. Interacts with CBL. Interacts with SH3 domain-containing proteins VAV1, FYN, FGR, PLCG1, GRB2, CRKL, PIK3R1 and SH3KBP1/CIN85. Identified in heterotrimeric complexes with SH3KBP1/CIN85, CD2AP and ARHGEF7, where one CBLB peptide binds two copies of the other protein. Interacts with poly-ubiquitinated proteins. Dimerization is required for the binding of poly-ubiquitin, but not for the binding of mono-ubiquitin. Interacts with EGFR (phosphorylated). Interacts with IFT20.</text>
</comment>
<feature type="region of interest" description="Disordered" evidence="9">
    <location>
        <begin position="417"/>
        <end position="523"/>
    </location>
</feature>
<dbReference type="GO" id="GO:0007166">
    <property type="term" value="P:cell surface receptor signaling pathway"/>
    <property type="evidence" value="ECO:0007669"/>
    <property type="project" value="InterPro"/>
</dbReference>
<reference evidence="14" key="1">
    <citation type="submission" date="2025-08" db="UniProtKB">
        <authorList>
            <consortium name="RefSeq"/>
        </authorList>
    </citation>
    <scope>IDENTIFICATION</scope>
    <source>
        <tissue evidence="14">Blood</tissue>
    </source>
</reference>
<dbReference type="PROSITE" id="PS00518">
    <property type="entry name" value="ZF_RING_1"/>
    <property type="match status" value="1"/>
</dbReference>
<dbReference type="InterPro" id="IPR024159">
    <property type="entry name" value="Cbl_PTB"/>
</dbReference>
<comment type="pathway">
    <text evidence="2 8">Protein modification; protein ubiquitination.</text>
</comment>
<keyword evidence="8" id="KW-0833">Ubl conjugation pathway</keyword>
<dbReference type="InterPro" id="IPR017907">
    <property type="entry name" value="Znf_RING_CS"/>
</dbReference>
<dbReference type="GO" id="GO:0001784">
    <property type="term" value="F:phosphotyrosine residue binding"/>
    <property type="evidence" value="ECO:0007669"/>
    <property type="project" value="UniProtKB-UniRule"/>
</dbReference>
<evidence type="ECO:0000259" key="10">
    <source>
        <dbReference type="PROSITE" id="PS50030"/>
    </source>
</evidence>
<dbReference type="Pfam" id="PF02262">
    <property type="entry name" value="Cbl_N"/>
    <property type="match status" value="1"/>
</dbReference>
<feature type="compositionally biased region" description="Polar residues" evidence="9">
    <location>
        <begin position="424"/>
        <end position="437"/>
    </location>
</feature>
<dbReference type="RefSeq" id="XP_025769953.1">
    <property type="nucleotide sequence ID" value="XM_025914168.1"/>
</dbReference>
<feature type="domain" description="Cbl-PTB" evidence="12">
    <location>
        <begin position="35"/>
        <end position="294"/>
    </location>
</feature>
<feature type="compositionally biased region" description="Polar residues" evidence="9">
    <location>
        <begin position="748"/>
        <end position="758"/>
    </location>
</feature>